<evidence type="ECO:0000259" key="6">
    <source>
        <dbReference type="PROSITE" id="PS50114"/>
    </source>
</evidence>
<protein>
    <recommendedName>
        <fullName evidence="6">GATA-type domain-containing protein</fullName>
    </recommendedName>
</protein>
<proteinExistence type="predicted"/>
<dbReference type="InterPro" id="IPR013088">
    <property type="entry name" value="Znf_NHR/GATA"/>
</dbReference>
<dbReference type="InterPro" id="IPR000679">
    <property type="entry name" value="Znf_GATA"/>
</dbReference>
<feature type="domain" description="GATA-type" evidence="6">
    <location>
        <begin position="116"/>
        <end position="151"/>
    </location>
</feature>
<organism evidence="7 8">
    <name type="scientific">Lentinula raphanica</name>
    <dbReference type="NCBI Taxonomy" id="153919"/>
    <lineage>
        <taxon>Eukaryota</taxon>
        <taxon>Fungi</taxon>
        <taxon>Dikarya</taxon>
        <taxon>Basidiomycota</taxon>
        <taxon>Agaricomycotina</taxon>
        <taxon>Agaricomycetes</taxon>
        <taxon>Agaricomycetidae</taxon>
        <taxon>Agaricales</taxon>
        <taxon>Marasmiineae</taxon>
        <taxon>Omphalotaceae</taxon>
        <taxon>Lentinula</taxon>
    </lineage>
</organism>
<feature type="compositionally biased region" description="Low complexity" evidence="5">
    <location>
        <begin position="93"/>
        <end position="104"/>
    </location>
</feature>
<dbReference type="GO" id="GO:0043565">
    <property type="term" value="F:sequence-specific DNA binding"/>
    <property type="evidence" value="ECO:0007669"/>
    <property type="project" value="InterPro"/>
</dbReference>
<evidence type="ECO:0000313" key="8">
    <source>
        <dbReference type="Proteomes" id="UP001163846"/>
    </source>
</evidence>
<evidence type="ECO:0000256" key="1">
    <source>
        <dbReference type="ARBA" id="ARBA00022723"/>
    </source>
</evidence>
<dbReference type="GO" id="GO:0006355">
    <property type="term" value="P:regulation of DNA-templated transcription"/>
    <property type="evidence" value="ECO:0007669"/>
    <property type="project" value="InterPro"/>
</dbReference>
<dbReference type="AlphaFoldDB" id="A0AA38PLF0"/>
<sequence length="287" mass="31048">MARRANDVVRLLEILRQMDGSEESSKNEAMTSAVSSSPDDHRPPKRPWEDMAQDGQASNEDTTTMFPEPPPAPNTSGQSTAEQDMELIRSKRATTAAGASASSGQVKSKYRKRSRATPPGKCHSCNIRETPEWRRGPDGARTLCNACGLHYAKLMRKQSKQQNGEPPPKIDLDTLKASTKAAEAERNAKADENTAPSSTPQHHQGSFQIMTTLSPVDTQSSPTAPSDTSRLPAHHQTVLPPPTGSGAMHPPPPPWAATNGSRTFTASDQFQGQSFMRTVNQLSPRSG</sequence>
<gene>
    <name evidence="7" type="ORF">F5878DRAFT_525030</name>
</gene>
<dbReference type="Proteomes" id="UP001163846">
    <property type="component" value="Unassembled WGS sequence"/>
</dbReference>
<feature type="compositionally biased region" description="Polar residues" evidence="5">
    <location>
        <begin position="55"/>
        <end position="65"/>
    </location>
</feature>
<dbReference type="SMART" id="SM00401">
    <property type="entry name" value="ZnF_GATA"/>
    <property type="match status" value="1"/>
</dbReference>
<feature type="compositionally biased region" description="Polar residues" evidence="5">
    <location>
        <begin position="194"/>
        <end position="229"/>
    </location>
</feature>
<dbReference type="EMBL" id="MU805946">
    <property type="protein sequence ID" value="KAJ3844828.1"/>
    <property type="molecule type" value="Genomic_DNA"/>
</dbReference>
<dbReference type="Pfam" id="PF00320">
    <property type="entry name" value="GATA"/>
    <property type="match status" value="1"/>
</dbReference>
<feature type="compositionally biased region" description="Polar residues" evidence="5">
    <location>
        <begin position="27"/>
        <end position="37"/>
    </location>
</feature>
<dbReference type="CDD" id="cd00202">
    <property type="entry name" value="ZnF_GATA"/>
    <property type="match status" value="1"/>
</dbReference>
<keyword evidence="1" id="KW-0479">Metal-binding</keyword>
<feature type="compositionally biased region" description="Basic and acidic residues" evidence="5">
    <location>
        <begin position="129"/>
        <end position="138"/>
    </location>
</feature>
<dbReference type="Gene3D" id="3.30.50.10">
    <property type="entry name" value="Erythroid Transcription Factor GATA-1, subunit A"/>
    <property type="match status" value="1"/>
</dbReference>
<feature type="compositionally biased region" description="Basic and acidic residues" evidence="5">
    <location>
        <begin position="182"/>
        <end position="192"/>
    </location>
</feature>
<dbReference type="PANTHER" id="PTHR45658">
    <property type="entry name" value="GATA TRANSCRIPTION FACTOR"/>
    <property type="match status" value="1"/>
</dbReference>
<dbReference type="GO" id="GO:0008270">
    <property type="term" value="F:zinc ion binding"/>
    <property type="evidence" value="ECO:0007669"/>
    <property type="project" value="UniProtKB-KW"/>
</dbReference>
<evidence type="ECO:0000256" key="2">
    <source>
        <dbReference type="ARBA" id="ARBA00022771"/>
    </source>
</evidence>
<feature type="compositionally biased region" description="Basic and acidic residues" evidence="5">
    <location>
        <begin position="38"/>
        <end position="49"/>
    </location>
</feature>
<evidence type="ECO:0000256" key="5">
    <source>
        <dbReference type="SAM" id="MobiDB-lite"/>
    </source>
</evidence>
<dbReference type="InterPro" id="IPR051140">
    <property type="entry name" value="GATA_TF"/>
</dbReference>
<accession>A0AA38PLF0</accession>
<feature type="region of interest" description="Disordered" evidence="5">
    <location>
        <begin position="157"/>
        <end position="287"/>
    </location>
</feature>
<keyword evidence="3" id="KW-0862">Zinc</keyword>
<keyword evidence="8" id="KW-1185">Reference proteome</keyword>
<comment type="caution">
    <text evidence="7">The sequence shown here is derived from an EMBL/GenBank/DDBJ whole genome shotgun (WGS) entry which is preliminary data.</text>
</comment>
<feature type="region of interest" description="Disordered" evidence="5">
    <location>
        <begin position="17"/>
        <end position="138"/>
    </location>
</feature>
<dbReference type="PROSITE" id="PS50114">
    <property type="entry name" value="GATA_ZN_FINGER_2"/>
    <property type="match status" value="1"/>
</dbReference>
<feature type="compositionally biased region" description="Pro residues" evidence="5">
    <location>
        <begin position="239"/>
        <end position="255"/>
    </location>
</feature>
<dbReference type="SUPFAM" id="SSF57716">
    <property type="entry name" value="Glucocorticoid receptor-like (DNA-binding domain)"/>
    <property type="match status" value="1"/>
</dbReference>
<name>A0AA38PLF0_9AGAR</name>
<reference evidence="7" key="1">
    <citation type="submission" date="2022-08" db="EMBL/GenBank/DDBJ databases">
        <authorList>
            <consortium name="DOE Joint Genome Institute"/>
            <person name="Min B."/>
            <person name="Riley R."/>
            <person name="Sierra-Patev S."/>
            <person name="Naranjo-Ortiz M."/>
            <person name="Looney B."/>
            <person name="Konkel Z."/>
            <person name="Slot J.C."/>
            <person name="Sakamoto Y."/>
            <person name="Steenwyk J.L."/>
            <person name="Rokas A."/>
            <person name="Carro J."/>
            <person name="Camarero S."/>
            <person name="Ferreira P."/>
            <person name="Molpeceres G."/>
            <person name="Ruiz-Duenas F.J."/>
            <person name="Serrano A."/>
            <person name="Henrissat B."/>
            <person name="Drula E."/>
            <person name="Hughes K.W."/>
            <person name="Mata J.L."/>
            <person name="Ishikawa N.K."/>
            <person name="Vargas-Isla R."/>
            <person name="Ushijima S."/>
            <person name="Smith C.A."/>
            <person name="Ahrendt S."/>
            <person name="Andreopoulos W."/>
            <person name="He G."/>
            <person name="Labutti K."/>
            <person name="Lipzen A."/>
            <person name="Ng V."/>
            <person name="Sandor L."/>
            <person name="Barry K."/>
            <person name="Martinez A.T."/>
            <person name="Xiao Y."/>
            <person name="Gibbons J.G."/>
            <person name="Terashima K."/>
            <person name="Hibbett D.S."/>
            <person name="Grigoriev I.V."/>
        </authorList>
    </citation>
    <scope>NUCLEOTIDE SEQUENCE</scope>
    <source>
        <strain evidence="7">TFB9207</strain>
    </source>
</reference>
<keyword evidence="2 4" id="KW-0863">Zinc-finger</keyword>
<evidence type="ECO:0000256" key="4">
    <source>
        <dbReference type="PROSITE-ProRule" id="PRU00094"/>
    </source>
</evidence>
<feature type="compositionally biased region" description="Polar residues" evidence="5">
    <location>
        <begin position="258"/>
        <end position="287"/>
    </location>
</feature>
<dbReference type="PROSITE" id="PS00344">
    <property type="entry name" value="GATA_ZN_FINGER_1"/>
    <property type="match status" value="1"/>
</dbReference>
<evidence type="ECO:0000256" key="3">
    <source>
        <dbReference type="ARBA" id="ARBA00022833"/>
    </source>
</evidence>
<evidence type="ECO:0000313" key="7">
    <source>
        <dbReference type="EMBL" id="KAJ3844828.1"/>
    </source>
</evidence>
<dbReference type="PANTHER" id="PTHR45658:SF122">
    <property type="entry name" value="GATA ZINC FINGER DOMAIN-CONTAINING PROTEIN 6"/>
    <property type="match status" value="1"/>
</dbReference>